<evidence type="ECO:0000313" key="5">
    <source>
        <dbReference type="EMBL" id="QFR42500.1"/>
    </source>
</evidence>
<dbReference type="PANTHER" id="PTHR42855:SF2">
    <property type="entry name" value="DRUG RESISTANCE ABC TRANSPORTER,ATP-BINDING PROTEIN"/>
    <property type="match status" value="1"/>
</dbReference>
<dbReference type="GO" id="GO:0005524">
    <property type="term" value="F:ATP binding"/>
    <property type="evidence" value="ECO:0007669"/>
    <property type="project" value="UniProtKB-KW"/>
</dbReference>
<dbReference type="InterPro" id="IPR027417">
    <property type="entry name" value="P-loop_NTPase"/>
</dbReference>
<feature type="domain" description="ABC transporter" evidence="4">
    <location>
        <begin position="283"/>
        <end position="499"/>
    </location>
</feature>
<sequence length="612" mass="69486">MIQLINISKSFASQELFSNLNFKLNSGNKVGLVGRNGSGKSTLFKIILGEELPDSGEVIIPKGYKIGALKQHLKFSENSLREEAALALEEEMKYDLYRVEKILFGLGFTQEDLEKDPLSFSGGYQIRINLAKLLVTEPNLLLLDEPTNYLDILSLRWLKNFLRSFEGEVILITHDRDFMDSITTHTMGIIRKKLNVIQGDTHKFYEQLQADEELYEKQKISQDKKVKELEDFIARNKARASTAALAQSKVKQLEKMDRLEDLGYDATLKFDFNYKETPAKVLLDVKDLSFGYTNDNILFKNISFSLQKGERLGIIGKNGKGKSTLLNTMAGELKPLSGEIHMHPSTTFAHFGQTNIARLHPDSTVTDEIHSANTKLSTQVIRSICGAMMFSGDSADKKVSLLSGGEKSRVMLGQILARDVNLLFLDEPTNHLDMDSIEALTKAIQNFQGSVILVTHSEELLRRVCDRLIIFKKEGAEYFEGGYDLFLEKIGWDEEEDELQKPKQKPKTNNKENKKIRAELIRQRNMEILPLRKRVEKLESSIMKTEELLEANHEKLIEASNSGESSKLMELSKLVSSQESEVEELFEQLESAQNELDAITQKYEEKIAEIED</sequence>
<dbReference type="InterPro" id="IPR032781">
    <property type="entry name" value="ABC_tran_Xtn"/>
</dbReference>
<dbReference type="PROSITE" id="PS50893">
    <property type="entry name" value="ABC_TRANSPORTER_2"/>
    <property type="match status" value="2"/>
</dbReference>
<keyword evidence="1" id="KW-0547">Nucleotide-binding</keyword>
<dbReference type="Pfam" id="PF00005">
    <property type="entry name" value="ABC_tran"/>
    <property type="match status" value="2"/>
</dbReference>
<name>A0AAJ4A2D9_9BACT</name>
<dbReference type="RefSeq" id="WP_152298571.1">
    <property type="nucleotide sequence ID" value="NZ_CP041166.1"/>
</dbReference>
<dbReference type="FunFam" id="3.40.50.300:FF:000011">
    <property type="entry name" value="Putative ABC transporter ATP-binding component"/>
    <property type="match status" value="1"/>
</dbReference>
<evidence type="ECO:0000259" key="4">
    <source>
        <dbReference type="PROSITE" id="PS50893"/>
    </source>
</evidence>
<dbReference type="InterPro" id="IPR003439">
    <property type="entry name" value="ABC_transporter-like_ATP-bd"/>
</dbReference>
<protein>
    <submittedName>
        <fullName evidence="5">ATP-binding cassette domain-containing protein</fullName>
    </submittedName>
</protein>
<evidence type="ECO:0000256" key="2">
    <source>
        <dbReference type="ARBA" id="ARBA00022840"/>
    </source>
</evidence>
<evidence type="ECO:0000256" key="3">
    <source>
        <dbReference type="SAM" id="Coils"/>
    </source>
</evidence>
<gene>
    <name evidence="5" type="ORF">FJR47_00630</name>
</gene>
<dbReference type="EMBL" id="CP041166">
    <property type="protein sequence ID" value="QFR42500.1"/>
    <property type="molecule type" value="Genomic_DNA"/>
</dbReference>
<dbReference type="SMART" id="SM00382">
    <property type="entry name" value="AAA"/>
    <property type="match status" value="2"/>
</dbReference>
<dbReference type="PROSITE" id="PS00211">
    <property type="entry name" value="ABC_TRANSPORTER_1"/>
    <property type="match status" value="1"/>
</dbReference>
<reference evidence="6" key="1">
    <citation type="submission" date="2019-06" db="EMBL/GenBank/DDBJ databases">
        <title>Sulfurimonas gotlandica sp. nov., a chemoautotrophic and psychrotolerant epsilonproteobacterium isolated from a pelagic redoxcline, and an emended description of the genus Sulfurimonas.</title>
        <authorList>
            <person name="Wang S."/>
            <person name="Jiang L."/>
            <person name="Shao Z."/>
        </authorList>
    </citation>
    <scope>NUCLEOTIDE SEQUENCE [LARGE SCALE GENOMIC DNA]</scope>
    <source>
        <strain evidence="6">1-1N</strain>
    </source>
</reference>
<dbReference type="CDD" id="cd03221">
    <property type="entry name" value="ABCF_EF-3"/>
    <property type="match status" value="2"/>
</dbReference>
<feature type="coiled-coil region" evidence="3">
    <location>
        <begin position="535"/>
        <end position="609"/>
    </location>
</feature>
<evidence type="ECO:0000256" key="1">
    <source>
        <dbReference type="ARBA" id="ARBA00022741"/>
    </source>
</evidence>
<keyword evidence="6" id="KW-1185">Reference proteome</keyword>
<dbReference type="Proteomes" id="UP000326061">
    <property type="component" value="Chromosome"/>
</dbReference>
<dbReference type="InterPro" id="IPR051309">
    <property type="entry name" value="ABCF_ATPase"/>
</dbReference>
<accession>A0AAJ4A2D9</accession>
<feature type="domain" description="ABC transporter" evidence="4">
    <location>
        <begin position="2"/>
        <end position="217"/>
    </location>
</feature>
<dbReference type="InterPro" id="IPR017871">
    <property type="entry name" value="ABC_transporter-like_CS"/>
</dbReference>
<dbReference type="PANTHER" id="PTHR42855">
    <property type="entry name" value="ABC TRANSPORTER ATP-BINDING SUBUNIT"/>
    <property type="match status" value="1"/>
</dbReference>
<dbReference type="GO" id="GO:0016887">
    <property type="term" value="F:ATP hydrolysis activity"/>
    <property type="evidence" value="ECO:0007669"/>
    <property type="project" value="InterPro"/>
</dbReference>
<keyword evidence="3" id="KW-0175">Coiled coil</keyword>
<dbReference type="KEGG" id="suln:FJR47_00630"/>
<proteinExistence type="predicted"/>
<dbReference type="AlphaFoldDB" id="A0AAJ4A2D9"/>
<organism evidence="5 6">
    <name type="scientific">Sulfurimonas xiamenensis</name>
    <dbReference type="NCBI Taxonomy" id="2590021"/>
    <lineage>
        <taxon>Bacteria</taxon>
        <taxon>Pseudomonadati</taxon>
        <taxon>Campylobacterota</taxon>
        <taxon>Epsilonproteobacteria</taxon>
        <taxon>Campylobacterales</taxon>
        <taxon>Sulfurimonadaceae</taxon>
        <taxon>Sulfurimonas</taxon>
    </lineage>
</organism>
<keyword evidence="2 5" id="KW-0067">ATP-binding</keyword>
<dbReference type="InterPro" id="IPR003593">
    <property type="entry name" value="AAA+_ATPase"/>
</dbReference>
<dbReference type="SUPFAM" id="SSF52540">
    <property type="entry name" value="P-loop containing nucleoside triphosphate hydrolases"/>
    <property type="match status" value="2"/>
</dbReference>
<dbReference type="Gene3D" id="3.40.50.300">
    <property type="entry name" value="P-loop containing nucleotide triphosphate hydrolases"/>
    <property type="match status" value="2"/>
</dbReference>
<dbReference type="Pfam" id="PF12848">
    <property type="entry name" value="ABC_tran_Xtn"/>
    <property type="match status" value="1"/>
</dbReference>
<evidence type="ECO:0000313" key="6">
    <source>
        <dbReference type="Proteomes" id="UP000326061"/>
    </source>
</evidence>